<name>A0A0G4PF15_PENC3</name>
<organism evidence="1 2">
    <name type="scientific">Penicillium camemberti (strain FM 013)</name>
    <dbReference type="NCBI Taxonomy" id="1429867"/>
    <lineage>
        <taxon>Eukaryota</taxon>
        <taxon>Fungi</taxon>
        <taxon>Dikarya</taxon>
        <taxon>Ascomycota</taxon>
        <taxon>Pezizomycotina</taxon>
        <taxon>Eurotiomycetes</taxon>
        <taxon>Eurotiomycetidae</taxon>
        <taxon>Eurotiales</taxon>
        <taxon>Aspergillaceae</taxon>
        <taxon>Penicillium</taxon>
    </lineage>
</organism>
<dbReference type="Proteomes" id="UP000053732">
    <property type="component" value="Unassembled WGS sequence"/>
</dbReference>
<protein>
    <submittedName>
        <fullName evidence="1">Str. FM013</fullName>
    </submittedName>
</protein>
<evidence type="ECO:0000313" key="1">
    <source>
        <dbReference type="EMBL" id="CRL24867.1"/>
    </source>
</evidence>
<gene>
    <name evidence="1" type="ORF">PCAMFM013_S013g000110</name>
</gene>
<dbReference type="AlphaFoldDB" id="A0A0G4PF15"/>
<evidence type="ECO:0000313" key="2">
    <source>
        <dbReference type="Proteomes" id="UP000053732"/>
    </source>
</evidence>
<reference evidence="1 2" key="1">
    <citation type="journal article" date="2014" name="Nat. Commun.">
        <title>Multiple recent horizontal transfers of a large genomic region in cheese making fungi.</title>
        <authorList>
            <person name="Cheeseman K."/>
            <person name="Ropars J."/>
            <person name="Renault P."/>
            <person name="Dupont J."/>
            <person name="Gouzy J."/>
            <person name="Branca A."/>
            <person name="Abraham A.L."/>
            <person name="Ceppi M."/>
            <person name="Conseiller E."/>
            <person name="Debuchy R."/>
            <person name="Malagnac F."/>
            <person name="Goarin A."/>
            <person name="Silar P."/>
            <person name="Lacoste S."/>
            <person name="Sallet E."/>
            <person name="Bensimon A."/>
            <person name="Giraud T."/>
            <person name="Brygoo Y."/>
        </authorList>
    </citation>
    <scope>NUCLEOTIDE SEQUENCE [LARGE SCALE GENOMIC DNA]</scope>
    <source>
        <strain evidence="2">FM 013</strain>
    </source>
</reference>
<accession>A0A0G4PF15</accession>
<proteinExistence type="predicted"/>
<keyword evidence="2" id="KW-1185">Reference proteome</keyword>
<sequence length="226" mass="26699">MRFLNRRTTFHFSGDDTNVLRYGSDYIARFKLTELFLAEHALRELIQREETLHYRAIALQKAMAIEPNSAQLEKINKQLEEVQAQYPRKEYALYRAESMLPLEFKEAYDSLRRDVRWFMREEMVQDCSDRGGCCSRECGCCERRHLSKRKGKGHCTVECRCCISFQGFELPEEEKVEMNKDLETRLQAWGSAYAIHLANCFFCPLKPQASRWQQIFGRGFTYKKDS</sequence>
<dbReference type="EMBL" id="HG793146">
    <property type="protein sequence ID" value="CRL24867.1"/>
    <property type="molecule type" value="Genomic_DNA"/>
</dbReference>
<dbReference type="STRING" id="1429867.A0A0G4PF15"/>